<dbReference type="AlphaFoldDB" id="A0A8S2XFR3"/>
<dbReference type="EMBL" id="CAJOBI010079296">
    <property type="protein sequence ID" value="CAF4491061.1"/>
    <property type="molecule type" value="Genomic_DNA"/>
</dbReference>
<protein>
    <submittedName>
        <fullName evidence="2">Uncharacterized protein</fullName>
    </submittedName>
</protein>
<proteinExistence type="predicted"/>
<evidence type="ECO:0000313" key="3">
    <source>
        <dbReference type="Proteomes" id="UP000676336"/>
    </source>
</evidence>
<dbReference type="Proteomes" id="UP000676336">
    <property type="component" value="Unassembled WGS sequence"/>
</dbReference>
<name>A0A8S2XFR3_9BILA</name>
<comment type="caution">
    <text evidence="2">The sequence shown here is derived from an EMBL/GenBank/DDBJ whole genome shotgun (WGS) entry which is preliminary data.</text>
</comment>
<gene>
    <name evidence="1" type="ORF">SMN809_LOCUS34326</name>
    <name evidence="2" type="ORF">SMN809_LOCUS34478</name>
</gene>
<evidence type="ECO:0000313" key="2">
    <source>
        <dbReference type="EMBL" id="CAF4491061.1"/>
    </source>
</evidence>
<accession>A0A8S2XFR3</accession>
<feature type="non-terminal residue" evidence="2">
    <location>
        <position position="29"/>
    </location>
</feature>
<evidence type="ECO:0000313" key="1">
    <source>
        <dbReference type="EMBL" id="CAF4487781.1"/>
    </source>
</evidence>
<dbReference type="EMBL" id="CAJOBI010078484">
    <property type="protein sequence ID" value="CAF4487781.1"/>
    <property type="molecule type" value="Genomic_DNA"/>
</dbReference>
<reference evidence="2" key="1">
    <citation type="submission" date="2021-02" db="EMBL/GenBank/DDBJ databases">
        <authorList>
            <person name="Nowell W R."/>
        </authorList>
    </citation>
    <scope>NUCLEOTIDE SEQUENCE</scope>
</reference>
<organism evidence="2 3">
    <name type="scientific">Rotaria magnacalcarata</name>
    <dbReference type="NCBI Taxonomy" id="392030"/>
    <lineage>
        <taxon>Eukaryota</taxon>
        <taxon>Metazoa</taxon>
        <taxon>Spiralia</taxon>
        <taxon>Gnathifera</taxon>
        <taxon>Rotifera</taxon>
        <taxon>Eurotatoria</taxon>
        <taxon>Bdelloidea</taxon>
        <taxon>Philodinida</taxon>
        <taxon>Philodinidae</taxon>
        <taxon>Rotaria</taxon>
    </lineage>
</organism>
<sequence>MRTISLFLIMGDSGSKASLRSSLTKRAFP</sequence>